<name>A0AAV4RPS9_CAEEX</name>
<keyword evidence="3" id="KW-1185">Reference proteome</keyword>
<sequence>MEQNRMMVTTACCSSFIYDLPNGRITAFRKLNCESTHTIVITKPADSFHLINLNETWVKLWVRPPPPFRNERRKKKKKKRKRGGHGTGSPKEVQAPSLLGSAAQHRRGRCDVYNYRGPRLPRLLLQKPYSPQEFENKDKNTYDVISSIVSRYIITDSAATCLNTSKTVESSFWFPTFPGFRAGKVGSQDRGWMFSHCGQLSGASFVCLPSQSGVVFCIPLPTQISLGASETGDCCLPRRKID</sequence>
<evidence type="ECO:0000313" key="3">
    <source>
        <dbReference type="Proteomes" id="UP001054945"/>
    </source>
</evidence>
<comment type="caution">
    <text evidence="2">The sequence shown here is derived from an EMBL/GenBank/DDBJ whole genome shotgun (WGS) entry which is preliminary data.</text>
</comment>
<reference evidence="2 3" key="1">
    <citation type="submission" date="2021-06" db="EMBL/GenBank/DDBJ databases">
        <title>Caerostris extrusa draft genome.</title>
        <authorList>
            <person name="Kono N."/>
            <person name="Arakawa K."/>
        </authorList>
    </citation>
    <scope>NUCLEOTIDE SEQUENCE [LARGE SCALE GENOMIC DNA]</scope>
</reference>
<dbReference type="EMBL" id="BPLR01008183">
    <property type="protein sequence ID" value="GIY22689.1"/>
    <property type="molecule type" value="Genomic_DNA"/>
</dbReference>
<dbReference type="Proteomes" id="UP001054945">
    <property type="component" value="Unassembled WGS sequence"/>
</dbReference>
<protein>
    <submittedName>
        <fullName evidence="2">Uncharacterized protein</fullName>
    </submittedName>
</protein>
<dbReference type="AlphaFoldDB" id="A0AAV4RPS9"/>
<proteinExistence type="predicted"/>
<organism evidence="2 3">
    <name type="scientific">Caerostris extrusa</name>
    <name type="common">Bark spider</name>
    <name type="synonym">Caerostris bankana</name>
    <dbReference type="NCBI Taxonomy" id="172846"/>
    <lineage>
        <taxon>Eukaryota</taxon>
        <taxon>Metazoa</taxon>
        <taxon>Ecdysozoa</taxon>
        <taxon>Arthropoda</taxon>
        <taxon>Chelicerata</taxon>
        <taxon>Arachnida</taxon>
        <taxon>Araneae</taxon>
        <taxon>Araneomorphae</taxon>
        <taxon>Entelegynae</taxon>
        <taxon>Araneoidea</taxon>
        <taxon>Araneidae</taxon>
        <taxon>Caerostris</taxon>
    </lineage>
</organism>
<evidence type="ECO:0000313" key="2">
    <source>
        <dbReference type="EMBL" id="GIY22689.1"/>
    </source>
</evidence>
<feature type="compositionally biased region" description="Basic residues" evidence="1">
    <location>
        <begin position="71"/>
        <end position="84"/>
    </location>
</feature>
<feature type="region of interest" description="Disordered" evidence="1">
    <location>
        <begin position="68"/>
        <end position="105"/>
    </location>
</feature>
<gene>
    <name evidence="2" type="ORF">CEXT_288761</name>
</gene>
<accession>A0AAV4RPS9</accession>
<evidence type="ECO:0000256" key="1">
    <source>
        <dbReference type="SAM" id="MobiDB-lite"/>
    </source>
</evidence>